<reference evidence="2 3" key="1">
    <citation type="submission" date="2016-10" db="EMBL/GenBank/DDBJ databases">
        <authorList>
            <person name="de Groot N.N."/>
        </authorList>
    </citation>
    <scope>NUCLEOTIDE SEQUENCE [LARGE SCALE GENOMIC DNA]</scope>
    <source>
        <strain evidence="2 3">CGMCC 1.9156</strain>
    </source>
</reference>
<keyword evidence="3" id="KW-1185">Reference proteome</keyword>
<evidence type="ECO:0000313" key="2">
    <source>
        <dbReference type="EMBL" id="SFE96851.1"/>
    </source>
</evidence>
<evidence type="ECO:0000313" key="3">
    <source>
        <dbReference type="Proteomes" id="UP000198964"/>
    </source>
</evidence>
<dbReference type="RefSeq" id="WP_093918920.1">
    <property type="nucleotide sequence ID" value="NZ_FONW01000002.1"/>
</dbReference>
<dbReference type="STRING" id="655355.SAMN05216283_102245"/>
<feature type="region of interest" description="Disordered" evidence="1">
    <location>
        <begin position="97"/>
        <end position="116"/>
    </location>
</feature>
<feature type="compositionally biased region" description="Basic and acidic residues" evidence="1">
    <location>
        <begin position="102"/>
        <end position="116"/>
    </location>
</feature>
<dbReference type="EMBL" id="FONW01000002">
    <property type="protein sequence ID" value="SFE96851.1"/>
    <property type="molecule type" value="Genomic_DNA"/>
</dbReference>
<accession>A0A1I2EX18</accession>
<name>A0A1I2EX18_9BACT</name>
<dbReference type="AlphaFoldDB" id="A0A1I2EX18"/>
<organism evidence="2 3">
    <name type="scientific">Sunxiuqinia elliptica</name>
    <dbReference type="NCBI Taxonomy" id="655355"/>
    <lineage>
        <taxon>Bacteria</taxon>
        <taxon>Pseudomonadati</taxon>
        <taxon>Bacteroidota</taxon>
        <taxon>Bacteroidia</taxon>
        <taxon>Marinilabiliales</taxon>
        <taxon>Prolixibacteraceae</taxon>
        <taxon>Sunxiuqinia</taxon>
    </lineage>
</organism>
<gene>
    <name evidence="2" type="ORF">SAMN05216283_102245</name>
</gene>
<sequence length="140" mass="16035">MEDYIFILIAIVLSIIGAVNKNKKKQAAQNNPDFVEPEREPSIFDQIFEDPVFSEEPVRKAPKVAPEPEVVVKKRVSREPLKPTVMTRTEIGDAIKTSIGTDLKDEEKEQQEVETTRESILSDFSLRKAVIYSEILERKY</sequence>
<dbReference type="Proteomes" id="UP000198964">
    <property type="component" value="Unassembled WGS sequence"/>
</dbReference>
<protein>
    <submittedName>
        <fullName evidence="2">Uncharacterized protein</fullName>
    </submittedName>
</protein>
<evidence type="ECO:0000256" key="1">
    <source>
        <dbReference type="SAM" id="MobiDB-lite"/>
    </source>
</evidence>
<proteinExistence type="predicted"/>